<keyword evidence="2" id="KW-1185">Reference proteome</keyword>
<dbReference type="Proteomes" id="UP000316598">
    <property type="component" value="Unassembled WGS sequence"/>
</dbReference>
<dbReference type="RefSeq" id="WP_146512988.1">
    <property type="nucleotide sequence ID" value="NZ_SJPI01000001.1"/>
</dbReference>
<evidence type="ECO:0000313" key="1">
    <source>
        <dbReference type="EMBL" id="TWT52652.1"/>
    </source>
</evidence>
<gene>
    <name evidence="1" type="ORF">Pla22_02780</name>
</gene>
<evidence type="ECO:0000313" key="2">
    <source>
        <dbReference type="Proteomes" id="UP000316598"/>
    </source>
</evidence>
<evidence type="ECO:0008006" key="3">
    <source>
        <dbReference type="Google" id="ProtNLM"/>
    </source>
</evidence>
<name>A0A5C5WSA1_9BACT</name>
<organism evidence="1 2">
    <name type="scientific">Rubripirellula amarantea</name>
    <dbReference type="NCBI Taxonomy" id="2527999"/>
    <lineage>
        <taxon>Bacteria</taxon>
        <taxon>Pseudomonadati</taxon>
        <taxon>Planctomycetota</taxon>
        <taxon>Planctomycetia</taxon>
        <taxon>Pirellulales</taxon>
        <taxon>Pirellulaceae</taxon>
        <taxon>Rubripirellula</taxon>
    </lineage>
</organism>
<sequence length="478" mass="52053">MTSQPSSNDSSDVLSQPIIGESTSQPLWAQCRGSVAVLLGMFVFSMVCLWSCLGTSPRVVHAYQSAIENPDIVGTVAAEEMLLEKLETLGTTTAMTEFRKITARENGFAIESNIEKVEALAEESNLSAARSWLLHLALSDDAGKYWDAPSEIAREQADAMVARYPASVHPLTLARLAWAEGDVGEALSLARIAGQTDPEAFELLRKVARTVGNPTQLSDVAKEIVAAYDTAVAKASEQSDENEQNAVVDFRTSQSFRTAYLLSLDHLQMHDRITEIIHAMGLLQPDDQEVASELTRCLIDAVLREIDRAEPRADILVSLIERTCDPSLGLNMVQPLIDQLVANSGNAHHPLNNVVGHLIQSPNTSPSVLLALSKSFAGAGGHQQALALAQKAIQRAPNEPRSYFLTAQLLQQVRGGISKEVLELSKRAVTLDSEEPIYWMYRNRLLQATNNWETLADEMLSSETTGKGDLTTGQPSPL</sequence>
<comment type="caution">
    <text evidence="1">The sequence shown here is derived from an EMBL/GenBank/DDBJ whole genome shotgun (WGS) entry which is preliminary data.</text>
</comment>
<protein>
    <recommendedName>
        <fullName evidence="3">Tetratricopeptide repeat protein</fullName>
    </recommendedName>
</protein>
<dbReference type="AlphaFoldDB" id="A0A5C5WSA1"/>
<dbReference type="InterPro" id="IPR011990">
    <property type="entry name" value="TPR-like_helical_dom_sf"/>
</dbReference>
<dbReference type="Gene3D" id="1.25.40.10">
    <property type="entry name" value="Tetratricopeptide repeat domain"/>
    <property type="match status" value="1"/>
</dbReference>
<reference evidence="1 2" key="1">
    <citation type="submission" date="2019-02" db="EMBL/GenBank/DDBJ databases">
        <title>Deep-cultivation of Planctomycetes and their phenomic and genomic characterization uncovers novel biology.</title>
        <authorList>
            <person name="Wiegand S."/>
            <person name="Jogler M."/>
            <person name="Boedeker C."/>
            <person name="Pinto D."/>
            <person name="Vollmers J."/>
            <person name="Rivas-Marin E."/>
            <person name="Kohn T."/>
            <person name="Peeters S.H."/>
            <person name="Heuer A."/>
            <person name="Rast P."/>
            <person name="Oberbeckmann S."/>
            <person name="Bunk B."/>
            <person name="Jeske O."/>
            <person name="Meyerdierks A."/>
            <person name="Storesund J.E."/>
            <person name="Kallscheuer N."/>
            <person name="Luecker S."/>
            <person name="Lage O.M."/>
            <person name="Pohl T."/>
            <person name="Merkel B.J."/>
            <person name="Hornburger P."/>
            <person name="Mueller R.-W."/>
            <person name="Bruemmer F."/>
            <person name="Labrenz M."/>
            <person name="Spormann A.M."/>
            <person name="Op Den Camp H."/>
            <person name="Overmann J."/>
            <person name="Amann R."/>
            <person name="Jetten M.S.M."/>
            <person name="Mascher T."/>
            <person name="Medema M.H."/>
            <person name="Devos D.P."/>
            <person name="Kaster A.-K."/>
            <person name="Ovreas L."/>
            <person name="Rohde M."/>
            <person name="Galperin M.Y."/>
            <person name="Jogler C."/>
        </authorList>
    </citation>
    <scope>NUCLEOTIDE SEQUENCE [LARGE SCALE GENOMIC DNA]</scope>
    <source>
        <strain evidence="1 2">Pla22</strain>
    </source>
</reference>
<accession>A0A5C5WSA1</accession>
<dbReference type="SUPFAM" id="SSF48452">
    <property type="entry name" value="TPR-like"/>
    <property type="match status" value="1"/>
</dbReference>
<proteinExistence type="predicted"/>
<dbReference type="EMBL" id="SJPI01000001">
    <property type="protein sequence ID" value="TWT52652.1"/>
    <property type="molecule type" value="Genomic_DNA"/>
</dbReference>